<feature type="compositionally biased region" description="Basic and acidic residues" evidence="1">
    <location>
        <begin position="263"/>
        <end position="280"/>
    </location>
</feature>
<evidence type="ECO:0000256" key="1">
    <source>
        <dbReference type="SAM" id="MobiDB-lite"/>
    </source>
</evidence>
<dbReference type="Pfam" id="PF14392">
    <property type="entry name" value="zf-CCHC_4"/>
    <property type="match status" value="1"/>
</dbReference>
<dbReference type="PANTHER" id="PTHR31286:SF62">
    <property type="entry name" value="ZINC FINGER, CCHC-TYPE-LIKE PROTEIN"/>
    <property type="match status" value="1"/>
</dbReference>
<organism evidence="5 6">
    <name type="scientific">Juglans regia</name>
    <name type="common">English walnut</name>
    <dbReference type="NCBI Taxonomy" id="51240"/>
    <lineage>
        <taxon>Eukaryota</taxon>
        <taxon>Viridiplantae</taxon>
        <taxon>Streptophyta</taxon>
        <taxon>Embryophyta</taxon>
        <taxon>Tracheophyta</taxon>
        <taxon>Spermatophyta</taxon>
        <taxon>Magnoliopsida</taxon>
        <taxon>eudicotyledons</taxon>
        <taxon>Gunneridae</taxon>
        <taxon>Pentapetalae</taxon>
        <taxon>rosids</taxon>
        <taxon>fabids</taxon>
        <taxon>Fagales</taxon>
        <taxon>Juglandaceae</taxon>
        <taxon>Juglans</taxon>
    </lineage>
</organism>
<keyword evidence="5" id="KW-1185">Reference proteome</keyword>
<name>A0A2I4F3F9_JUGRE</name>
<gene>
    <name evidence="6" type="primary">LOC108995141</name>
</gene>
<feature type="compositionally biased region" description="Basic residues" evidence="1">
    <location>
        <begin position="343"/>
        <end position="353"/>
    </location>
</feature>
<proteinExistence type="predicted"/>
<dbReference type="InterPro" id="IPR040256">
    <property type="entry name" value="At4g02000-like"/>
</dbReference>
<dbReference type="SUPFAM" id="SSF56219">
    <property type="entry name" value="DNase I-like"/>
    <property type="match status" value="1"/>
</dbReference>
<evidence type="ECO:0000259" key="4">
    <source>
        <dbReference type="Pfam" id="PF14392"/>
    </source>
</evidence>
<feature type="domain" description="Endonuclease/exonuclease/phosphatase" evidence="2">
    <location>
        <begin position="373"/>
        <end position="593"/>
    </location>
</feature>
<dbReference type="AlphaFoldDB" id="A0A2I4F3F9"/>
<dbReference type="InterPro" id="IPR005135">
    <property type="entry name" value="Endo/exonuclease/phosphatase"/>
</dbReference>
<dbReference type="Gramene" id="Jr04_01180_p1">
    <property type="protein sequence ID" value="cds.Jr04_01180_p1"/>
    <property type="gene ID" value="Jr04_01180"/>
</dbReference>
<feature type="compositionally biased region" description="Basic and acidic residues" evidence="1">
    <location>
        <begin position="231"/>
        <end position="253"/>
    </location>
</feature>
<dbReference type="InterPro" id="IPR036691">
    <property type="entry name" value="Endo/exonu/phosph_ase_sf"/>
</dbReference>
<reference evidence="6" key="1">
    <citation type="submission" date="2025-08" db="UniProtKB">
        <authorList>
            <consortium name="RefSeq"/>
        </authorList>
    </citation>
    <scope>IDENTIFICATION</scope>
    <source>
        <tissue evidence="6">Leaves</tissue>
    </source>
</reference>
<protein>
    <submittedName>
        <fullName evidence="6">Uncharacterized protein LOC108995141</fullName>
    </submittedName>
</protein>
<accession>A0A2I4F3F9</accession>
<dbReference type="InterPro" id="IPR025558">
    <property type="entry name" value="DUF4283"/>
</dbReference>
<dbReference type="Proteomes" id="UP000235220">
    <property type="component" value="Chromosome 4"/>
</dbReference>
<dbReference type="GeneID" id="108995141"/>
<dbReference type="OrthoDB" id="1001388at2759"/>
<dbReference type="RefSeq" id="XP_018826186.1">
    <property type="nucleotide sequence ID" value="XM_018970641.1"/>
</dbReference>
<feature type="region of interest" description="Disordered" evidence="1">
    <location>
        <begin position="330"/>
        <end position="353"/>
    </location>
</feature>
<feature type="domain" description="Zinc knuckle CX2CX4HX4C" evidence="4">
    <location>
        <begin position="174"/>
        <end position="219"/>
    </location>
</feature>
<evidence type="ECO:0000259" key="2">
    <source>
        <dbReference type="Pfam" id="PF03372"/>
    </source>
</evidence>
<evidence type="ECO:0000313" key="5">
    <source>
        <dbReference type="Proteomes" id="UP000235220"/>
    </source>
</evidence>
<evidence type="ECO:0000259" key="3">
    <source>
        <dbReference type="Pfam" id="PF14111"/>
    </source>
</evidence>
<feature type="domain" description="DUF4283" evidence="3">
    <location>
        <begin position="36"/>
        <end position="108"/>
    </location>
</feature>
<dbReference type="PANTHER" id="PTHR31286">
    <property type="entry name" value="GLYCINE-RICH CELL WALL STRUCTURAL PROTEIN 1.8-LIKE"/>
    <property type="match status" value="1"/>
</dbReference>
<dbReference type="InterPro" id="IPR025836">
    <property type="entry name" value="Zn_knuckle_CX2CX4HX4C"/>
</dbReference>
<dbReference type="Pfam" id="PF14111">
    <property type="entry name" value="DUF4283"/>
    <property type="match status" value="1"/>
</dbReference>
<sequence>MDSLEEKWKGLRLLEDENASIELDEDTTTELIYKEQRTVLGKIFSSRIISKEVLGSTMAKVWKISKAAKFTEVCPNTFAIIFENVADKMRVWEGRPWLFDNQVLVMKEFEGYKPLHSVSFDSECFWIRIHNLPISCMTKVKGEQIGGTVGKVERVDVQEDGSGWGNFLRVQVLLDLTKPVARGRTLTVRGNRFWAPFSYEKLPKICFSCGCMVHGVNGCSGGQGNNEEMEDKWKRESEKKENLETRAGAKEGKNGLGSDEDEGQTRKKEKGREESEGGKDLEEENGDREDEGMMRRGEERWDKQATEEESENMVDKALEETYGQMVEVSSEGKGGIGVEDHPKKKGEWKRRARAKGKQVVSDYPIPPNIMKILSWNCRGLGNPRTVQDLYNMVEKNKPSLVFVMETKSLKKSFDSLRRRLQCEGCFVVEAVGKGGGLVLLWNSDVRAEIVNYSQSHINVWIEEEGEKKWLLTCFYGQPDTNKRKESWSLLNSLKPAANIGWCIVGDFNEILTNDEKWGGRARPEGQMELFREVMNEGNLYDLGWKGDKFTWSNSHGDDTFTKERLDRAVATPEWMNIYRETWVEVMVTSTSDHKPLLLHVLKKKGRNWNSQRAFKYEAS</sequence>
<dbReference type="Pfam" id="PF03372">
    <property type="entry name" value="Exo_endo_phos"/>
    <property type="match status" value="1"/>
</dbReference>
<feature type="compositionally biased region" description="Acidic residues" evidence="1">
    <location>
        <begin position="281"/>
        <end position="290"/>
    </location>
</feature>
<feature type="compositionally biased region" description="Basic and acidic residues" evidence="1">
    <location>
        <begin position="291"/>
        <end position="306"/>
    </location>
</feature>
<evidence type="ECO:0000313" key="6">
    <source>
        <dbReference type="RefSeq" id="XP_018826186.1"/>
    </source>
</evidence>
<feature type="region of interest" description="Disordered" evidence="1">
    <location>
        <begin position="220"/>
        <end position="313"/>
    </location>
</feature>
<dbReference type="KEGG" id="jre:108995141"/>
<dbReference type="Gene3D" id="3.60.10.10">
    <property type="entry name" value="Endonuclease/exonuclease/phosphatase"/>
    <property type="match status" value="1"/>
</dbReference>
<dbReference type="GO" id="GO:0003824">
    <property type="term" value="F:catalytic activity"/>
    <property type="evidence" value="ECO:0007669"/>
    <property type="project" value="InterPro"/>
</dbReference>